<dbReference type="Proteomes" id="UP000037460">
    <property type="component" value="Unassembled WGS sequence"/>
</dbReference>
<dbReference type="AlphaFoldDB" id="A0A0M0K756"/>
<evidence type="ECO:0000313" key="2">
    <source>
        <dbReference type="Proteomes" id="UP000037460"/>
    </source>
</evidence>
<name>A0A0M0K756_9EUKA</name>
<dbReference type="EMBL" id="JWZX01001147">
    <property type="protein sequence ID" value="KOO34640.1"/>
    <property type="molecule type" value="Genomic_DNA"/>
</dbReference>
<proteinExistence type="predicted"/>
<sequence>MATARSPVAHYGWKHRQLCVHAQRVTRTVVAIRRGSSDVLRSESERSVASVGYCPYLPLAAIASPSSPSMHTLTVYHSAL</sequence>
<organism evidence="1 2">
    <name type="scientific">Chrysochromulina tobinii</name>
    <dbReference type="NCBI Taxonomy" id="1460289"/>
    <lineage>
        <taxon>Eukaryota</taxon>
        <taxon>Haptista</taxon>
        <taxon>Haptophyta</taxon>
        <taxon>Prymnesiophyceae</taxon>
        <taxon>Prymnesiales</taxon>
        <taxon>Chrysochromulinaceae</taxon>
        <taxon>Chrysochromulina</taxon>
    </lineage>
</organism>
<keyword evidence="2" id="KW-1185">Reference proteome</keyword>
<reference evidence="2" key="1">
    <citation type="journal article" date="2015" name="PLoS Genet.">
        <title>Genome Sequence and Transcriptome Analyses of Chrysochromulina tobin: Metabolic Tools for Enhanced Algal Fitness in the Prominent Order Prymnesiales (Haptophyceae).</title>
        <authorList>
            <person name="Hovde B.T."/>
            <person name="Deodato C.R."/>
            <person name="Hunsperger H.M."/>
            <person name="Ryken S.A."/>
            <person name="Yost W."/>
            <person name="Jha R.K."/>
            <person name="Patterson J."/>
            <person name="Monnat R.J. Jr."/>
            <person name="Barlow S.B."/>
            <person name="Starkenburg S.R."/>
            <person name="Cattolico R.A."/>
        </authorList>
    </citation>
    <scope>NUCLEOTIDE SEQUENCE</scope>
    <source>
        <strain evidence="2">CCMP291</strain>
    </source>
</reference>
<evidence type="ECO:0000313" key="1">
    <source>
        <dbReference type="EMBL" id="KOO34640.1"/>
    </source>
</evidence>
<accession>A0A0M0K756</accession>
<comment type="caution">
    <text evidence="1">The sequence shown here is derived from an EMBL/GenBank/DDBJ whole genome shotgun (WGS) entry which is preliminary data.</text>
</comment>
<protein>
    <submittedName>
        <fullName evidence="1">Uncharacterized protein</fullName>
    </submittedName>
</protein>
<gene>
    <name evidence="1" type="ORF">Ctob_015483</name>
</gene>